<evidence type="ECO:0000313" key="1">
    <source>
        <dbReference type="EMBL" id="KAF2198705.1"/>
    </source>
</evidence>
<organism evidence="1 2">
    <name type="scientific">Delitschia confertaspora ATCC 74209</name>
    <dbReference type="NCBI Taxonomy" id="1513339"/>
    <lineage>
        <taxon>Eukaryota</taxon>
        <taxon>Fungi</taxon>
        <taxon>Dikarya</taxon>
        <taxon>Ascomycota</taxon>
        <taxon>Pezizomycotina</taxon>
        <taxon>Dothideomycetes</taxon>
        <taxon>Pleosporomycetidae</taxon>
        <taxon>Pleosporales</taxon>
        <taxon>Delitschiaceae</taxon>
        <taxon>Delitschia</taxon>
    </lineage>
</organism>
<accession>A0A9P4JGK1</accession>
<protein>
    <submittedName>
        <fullName evidence="1">Uncharacterized protein</fullName>
    </submittedName>
</protein>
<dbReference type="AlphaFoldDB" id="A0A9P4JGK1"/>
<dbReference type="EMBL" id="ML994124">
    <property type="protein sequence ID" value="KAF2198705.1"/>
    <property type="molecule type" value="Genomic_DNA"/>
</dbReference>
<dbReference type="Proteomes" id="UP000799536">
    <property type="component" value="Unassembled WGS sequence"/>
</dbReference>
<name>A0A9P4JGK1_9PLEO</name>
<gene>
    <name evidence="1" type="ORF">GQ43DRAFT_146170</name>
</gene>
<keyword evidence="2" id="KW-1185">Reference proteome</keyword>
<sequence length="181" mass="20507">MLRQDIVPDPRPTSPFQLASLQRSEFHKRRIAPNSYGIRWLTPASPHEGAAERRASECGGLISVATRKWSLIARNVDLARPPYRPFEGFGFYWSGKTHCEPFLLALCTFAFTSHLSTAQIQRQANNLTWRYDGSQFYQCFRKHRYPLGQMGPLTTKSVIALNNPASRNAVESSWAIDAYGS</sequence>
<proteinExistence type="predicted"/>
<comment type="caution">
    <text evidence="1">The sequence shown here is derived from an EMBL/GenBank/DDBJ whole genome shotgun (WGS) entry which is preliminary data.</text>
</comment>
<reference evidence="1" key="1">
    <citation type="journal article" date="2020" name="Stud. Mycol.">
        <title>101 Dothideomycetes genomes: a test case for predicting lifestyles and emergence of pathogens.</title>
        <authorList>
            <person name="Haridas S."/>
            <person name="Albert R."/>
            <person name="Binder M."/>
            <person name="Bloem J."/>
            <person name="Labutti K."/>
            <person name="Salamov A."/>
            <person name="Andreopoulos B."/>
            <person name="Baker S."/>
            <person name="Barry K."/>
            <person name="Bills G."/>
            <person name="Bluhm B."/>
            <person name="Cannon C."/>
            <person name="Castanera R."/>
            <person name="Culley D."/>
            <person name="Daum C."/>
            <person name="Ezra D."/>
            <person name="Gonzalez J."/>
            <person name="Henrissat B."/>
            <person name="Kuo A."/>
            <person name="Liang C."/>
            <person name="Lipzen A."/>
            <person name="Lutzoni F."/>
            <person name="Magnuson J."/>
            <person name="Mondo S."/>
            <person name="Nolan M."/>
            <person name="Ohm R."/>
            <person name="Pangilinan J."/>
            <person name="Park H.-J."/>
            <person name="Ramirez L."/>
            <person name="Alfaro M."/>
            <person name="Sun H."/>
            <person name="Tritt A."/>
            <person name="Yoshinaga Y."/>
            <person name="Zwiers L.-H."/>
            <person name="Turgeon B."/>
            <person name="Goodwin S."/>
            <person name="Spatafora J."/>
            <person name="Crous P."/>
            <person name="Grigoriev I."/>
        </authorList>
    </citation>
    <scope>NUCLEOTIDE SEQUENCE</scope>
    <source>
        <strain evidence="1">ATCC 74209</strain>
    </source>
</reference>
<evidence type="ECO:0000313" key="2">
    <source>
        <dbReference type="Proteomes" id="UP000799536"/>
    </source>
</evidence>